<organism evidence="1 2">
    <name type="scientific">Diphasiastrum complanatum</name>
    <name type="common">Issler's clubmoss</name>
    <name type="synonym">Lycopodium complanatum</name>
    <dbReference type="NCBI Taxonomy" id="34168"/>
    <lineage>
        <taxon>Eukaryota</taxon>
        <taxon>Viridiplantae</taxon>
        <taxon>Streptophyta</taxon>
        <taxon>Embryophyta</taxon>
        <taxon>Tracheophyta</taxon>
        <taxon>Lycopodiopsida</taxon>
        <taxon>Lycopodiales</taxon>
        <taxon>Lycopodiaceae</taxon>
        <taxon>Lycopodioideae</taxon>
        <taxon>Diphasiastrum</taxon>
    </lineage>
</organism>
<protein>
    <submittedName>
        <fullName evidence="1">Uncharacterized protein</fullName>
    </submittedName>
</protein>
<keyword evidence="2" id="KW-1185">Reference proteome</keyword>
<dbReference type="EMBL" id="CM055103">
    <property type="protein sequence ID" value="KAJ7537151.1"/>
    <property type="molecule type" value="Genomic_DNA"/>
</dbReference>
<sequence>MPYSQGAFYTGPPGTTQFFLNGLDFVNAFLTVTSFCTLSLLTSPVIDCFYSNIPRALSKTVPILVALIVGLYFSFAPPARQGVGFAITNVQPYMLMDGVDREASTSTEIKLTKRTSRDPLLKDDANIDTRGYRQLDNA</sequence>
<gene>
    <name evidence="1" type="ORF">O6H91_12G100200</name>
</gene>
<comment type="caution">
    <text evidence="1">The sequence shown here is derived from an EMBL/GenBank/DDBJ whole genome shotgun (WGS) entry which is preliminary data.</text>
</comment>
<name>A0ACC2C595_DIPCM</name>
<reference evidence="2" key="1">
    <citation type="journal article" date="2024" name="Proc. Natl. Acad. Sci. U.S.A.">
        <title>Extraordinary preservation of gene collinearity over three hundred million years revealed in homosporous lycophytes.</title>
        <authorList>
            <person name="Li C."/>
            <person name="Wickell D."/>
            <person name="Kuo L.Y."/>
            <person name="Chen X."/>
            <person name="Nie B."/>
            <person name="Liao X."/>
            <person name="Peng D."/>
            <person name="Ji J."/>
            <person name="Jenkins J."/>
            <person name="Williams M."/>
            <person name="Shu S."/>
            <person name="Plott C."/>
            <person name="Barry K."/>
            <person name="Rajasekar S."/>
            <person name="Grimwood J."/>
            <person name="Han X."/>
            <person name="Sun S."/>
            <person name="Hou Z."/>
            <person name="He W."/>
            <person name="Dai G."/>
            <person name="Sun C."/>
            <person name="Schmutz J."/>
            <person name="Leebens-Mack J.H."/>
            <person name="Li F.W."/>
            <person name="Wang L."/>
        </authorList>
    </citation>
    <scope>NUCLEOTIDE SEQUENCE [LARGE SCALE GENOMIC DNA]</scope>
    <source>
        <strain evidence="2">cv. PW_Plant_1</strain>
    </source>
</reference>
<dbReference type="Proteomes" id="UP001162992">
    <property type="component" value="Chromosome 12"/>
</dbReference>
<accession>A0ACC2C595</accession>
<evidence type="ECO:0000313" key="2">
    <source>
        <dbReference type="Proteomes" id="UP001162992"/>
    </source>
</evidence>
<proteinExistence type="predicted"/>
<evidence type="ECO:0000313" key="1">
    <source>
        <dbReference type="EMBL" id="KAJ7537151.1"/>
    </source>
</evidence>